<feature type="compositionally biased region" description="Polar residues" evidence="8">
    <location>
        <begin position="613"/>
        <end position="622"/>
    </location>
</feature>
<feature type="region of interest" description="Disordered" evidence="8">
    <location>
        <begin position="2175"/>
        <end position="2256"/>
    </location>
</feature>
<dbReference type="GO" id="GO:0005634">
    <property type="term" value="C:nucleus"/>
    <property type="evidence" value="ECO:0007669"/>
    <property type="project" value="UniProtKB-SubCell"/>
</dbReference>
<protein>
    <submittedName>
        <fullName evidence="11">Uncharacterized LOC105918904</fullName>
    </submittedName>
</protein>
<feature type="region of interest" description="Disordered" evidence="8">
    <location>
        <begin position="730"/>
        <end position="750"/>
    </location>
</feature>
<dbReference type="PROSITE" id="PS50888">
    <property type="entry name" value="BHLH"/>
    <property type="match status" value="1"/>
</dbReference>
<dbReference type="GO" id="GO:0000978">
    <property type="term" value="F:RNA polymerase II cis-regulatory region sequence-specific DNA binding"/>
    <property type="evidence" value="ECO:0007669"/>
    <property type="project" value="InterPro"/>
</dbReference>
<accession>A0A3Q2NZI0</accession>
<feature type="region of interest" description="Disordered" evidence="8">
    <location>
        <begin position="875"/>
        <end position="932"/>
    </location>
</feature>
<dbReference type="GO" id="GO:0000981">
    <property type="term" value="F:DNA-binding transcription factor activity, RNA polymerase II-specific"/>
    <property type="evidence" value="ECO:0007669"/>
    <property type="project" value="TreeGrafter"/>
</dbReference>
<comment type="subcellular location">
    <subcellularLocation>
        <location evidence="1 6">Nucleus</location>
    </subcellularLocation>
</comment>
<feature type="compositionally biased region" description="Basic and acidic residues" evidence="8">
    <location>
        <begin position="1683"/>
        <end position="1695"/>
    </location>
</feature>
<feature type="region of interest" description="Disordered" evidence="8">
    <location>
        <begin position="794"/>
        <end position="815"/>
    </location>
</feature>
<dbReference type="InterPro" id="IPR036960">
    <property type="entry name" value="T-box_sf"/>
</dbReference>
<dbReference type="Pfam" id="PF00907">
    <property type="entry name" value="T-box"/>
    <property type="match status" value="1"/>
</dbReference>
<evidence type="ECO:0000313" key="11">
    <source>
        <dbReference type="Ensembl" id="ENSFHEP00000005019.1"/>
    </source>
</evidence>
<feature type="compositionally biased region" description="Basic and acidic residues" evidence="8">
    <location>
        <begin position="561"/>
        <end position="576"/>
    </location>
</feature>
<dbReference type="InterPro" id="IPR011598">
    <property type="entry name" value="bHLH_dom"/>
</dbReference>
<feature type="compositionally biased region" description="Basic residues" evidence="8">
    <location>
        <begin position="1199"/>
        <end position="1210"/>
    </location>
</feature>
<dbReference type="InterPro" id="IPR046360">
    <property type="entry name" value="T-box_DNA-bd"/>
</dbReference>
<keyword evidence="2" id="KW-0805">Transcription regulation</keyword>
<dbReference type="SUPFAM" id="SSF49417">
    <property type="entry name" value="p53-like transcription factors"/>
    <property type="match status" value="1"/>
</dbReference>
<feature type="compositionally biased region" description="Low complexity" evidence="8">
    <location>
        <begin position="2222"/>
        <end position="2232"/>
    </location>
</feature>
<dbReference type="Gene3D" id="2.60.40.820">
    <property type="entry name" value="Transcription factor, T-box"/>
    <property type="match status" value="1"/>
</dbReference>
<feature type="region of interest" description="Disordered" evidence="8">
    <location>
        <begin position="1228"/>
        <end position="1272"/>
    </location>
</feature>
<feature type="domain" description="BHLH" evidence="10">
    <location>
        <begin position="2394"/>
        <end position="2444"/>
    </location>
</feature>
<feature type="region of interest" description="Disordered" evidence="8">
    <location>
        <begin position="1190"/>
        <end position="1215"/>
    </location>
</feature>
<dbReference type="GO" id="GO:0000785">
    <property type="term" value="C:chromatin"/>
    <property type="evidence" value="ECO:0007669"/>
    <property type="project" value="TreeGrafter"/>
</dbReference>
<name>A0A3Q2NZI0_FUNHE</name>
<dbReference type="GO" id="GO:0046983">
    <property type="term" value="F:protein dimerization activity"/>
    <property type="evidence" value="ECO:0007669"/>
    <property type="project" value="InterPro"/>
</dbReference>
<feature type="region of interest" description="Disordered" evidence="8">
    <location>
        <begin position="2278"/>
        <end position="2391"/>
    </location>
</feature>
<evidence type="ECO:0000256" key="3">
    <source>
        <dbReference type="ARBA" id="ARBA00023125"/>
    </source>
</evidence>
<dbReference type="InterPro" id="IPR032060">
    <property type="entry name" value="MGA_dom"/>
</dbReference>
<feature type="compositionally biased region" description="Basic and acidic residues" evidence="8">
    <location>
        <begin position="1661"/>
        <end position="1673"/>
    </location>
</feature>
<evidence type="ECO:0000259" key="10">
    <source>
        <dbReference type="PROSITE" id="PS50888"/>
    </source>
</evidence>
<dbReference type="Ensembl" id="ENSFHET00000007865.1">
    <property type="protein sequence ID" value="ENSFHEP00000005019.1"/>
    <property type="gene ID" value="ENSFHEG00000005981.1"/>
</dbReference>
<proteinExistence type="predicted"/>
<feature type="region of interest" description="Disordered" evidence="8">
    <location>
        <begin position="670"/>
        <end position="694"/>
    </location>
</feature>
<dbReference type="Gene3D" id="4.10.280.10">
    <property type="entry name" value="Helix-loop-helix DNA-binding domain"/>
    <property type="match status" value="1"/>
</dbReference>
<evidence type="ECO:0000256" key="2">
    <source>
        <dbReference type="ARBA" id="ARBA00023015"/>
    </source>
</evidence>
<feature type="compositionally biased region" description="Pro residues" evidence="8">
    <location>
        <begin position="1547"/>
        <end position="1557"/>
    </location>
</feature>
<dbReference type="CDD" id="cd20195">
    <property type="entry name" value="T-box_MGA-like"/>
    <property type="match status" value="1"/>
</dbReference>
<feature type="region of interest" description="Disordered" evidence="8">
    <location>
        <begin position="1645"/>
        <end position="1695"/>
    </location>
</feature>
<reference evidence="11" key="1">
    <citation type="submission" date="2025-08" db="UniProtKB">
        <authorList>
            <consortium name="Ensembl"/>
        </authorList>
    </citation>
    <scope>IDENTIFICATION</scope>
</reference>
<dbReference type="SMART" id="SM00353">
    <property type="entry name" value="HLH"/>
    <property type="match status" value="1"/>
</dbReference>
<evidence type="ECO:0000256" key="4">
    <source>
        <dbReference type="ARBA" id="ARBA00023163"/>
    </source>
</evidence>
<feature type="compositionally biased region" description="Low complexity" evidence="8">
    <location>
        <begin position="2278"/>
        <end position="2299"/>
    </location>
</feature>
<dbReference type="PANTHER" id="PTHR11267:SF32">
    <property type="entry name" value="MAX GENE-ASSOCIATED PROTEIN"/>
    <property type="match status" value="1"/>
</dbReference>
<feature type="compositionally biased region" description="Polar residues" evidence="8">
    <location>
        <begin position="474"/>
        <end position="495"/>
    </location>
</feature>
<feature type="region of interest" description="Disordered" evidence="8">
    <location>
        <begin position="950"/>
        <end position="985"/>
    </location>
</feature>
<evidence type="ECO:0000256" key="5">
    <source>
        <dbReference type="ARBA" id="ARBA00023242"/>
    </source>
</evidence>
<feature type="compositionally biased region" description="Basic and acidic residues" evidence="8">
    <location>
        <begin position="2247"/>
        <end position="2256"/>
    </location>
</feature>
<feature type="compositionally biased region" description="Pro residues" evidence="8">
    <location>
        <begin position="882"/>
        <end position="895"/>
    </location>
</feature>
<feature type="coiled-coil region" evidence="7">
    <location>
        <begin position="2434"/>
        <end position="2461"/>
    </location>
</feature>
<keyword evidence="3 6" id="KW-0238">DNA-binding</keyword>
<dbReference type="Pfam" id="PF16059">
    <property type="entry name" value="MGA_dom"/>
    <property type="match status" value="1"/>
</dbReference>
<dbReference type="PROSITE" id="PS50252">
    <property type="entry name" value="TBOX_3"/>
    <property type="match status" value="1"/>
</dbReference>
<feature type="compositionally biased region" description="Basic and acidic residues" evidence="8">
    <location>
        <begin position="2342"/>
        <end position="2355"/>
    </location>
</feature>
<keyword evidence="7" id="KW-0175">Coiled coil</keyword>
<feature type="region of interest" description="Disordered" evidence="8">
    <location>
        <begin position="330"/>
        <end position="373"/>
    </location>
</feature>
<evidence type="ECO:0000313" key="12">
    <source>
        <dbReference type="Proteomes" id="UP000265000"/>
    </source>
</evidence>
<feature type="compositionally biased region" description="Basic and acidic residues" evidence="8">
    <location>
        <begin position="446"/>
        <end position="455"/>
    </location>
</feature>
<comment type="caution">
    <text evidence="6">Lacks conserved residue(s) required for the propagation of feature annotation.</text>
</comment>
<feature type="region of interest" description="Disordered" evidence="8">
    <location>
        <begin position="470"/>
        <end position="500"/>
    </location>
</feature>
<dbReference type="InterPro" id="IPR036638">
    <property type="entry name" value="HLH_DNA-bd_sf"/>
</dbReference>
<sequence>MAFTKTQPGMVILREGAAAPGAAPAADHSPACLVALRTGKVHHSGTVQGTCVSSGETKMSGKHKMYSAEETGVKMGELKHPTSLNSPCDVPSPDCVCKDVKVTLDNNSMWNEFFKCRTEMILTKQGSRMFPYCRFRISGLQSSLKYSLVMDIEPLDNSQYKWTGESWHTCRKAERHVKSKPFVHPDSPATGQHWMQNPVSFYRLKLTDDISDQEGNIILHPMHRYLPQLYLVQADTAVEDFRLNGPNVLTFTFPQTEFITVTSYQNPQFTQLKVNYNPFAKKLKEDRVISCGLKLKGNSGKELTSYEAKTNTEEHPVRKSLKFLLANHKPRHSKASDFKLPAPKEPQEKSMMSNTQSAAHVPGESPSNSSRPAPKLISELICEAHVSLQRCNIEQRSSNQSNSLGAAQNNTTSTSWTDKNKQSFVHKNNGTITTSTRKSPTVDTTRNIKDKEHLSDVTADVRTECAAAAAATGGQVSSNKPDQQSKADTPSNGGKQQKRPVRLPLPALALFLKQHSTNSKKAKNKPDLPPQESLPTSCCPQSSASEPQQETSVEPIMEVKPIMEDSRKDVLPDEKALNGTKPAAETALQPCSPSSPDPLSATESEEAGKTENPFISSCESLGSGPTVSHQKASICENTFDSLEMSPLTLTCSTSASPDLSLHLSPALALPDPPKAAAESSTLPPGSRSMKIDSMLPDPQCSSFDFDLLSPASSPEPLPPLPASLALELDSATSAEGGSAGSFEDPEQDRSSSVFKWHTVLPVSGTYADSFTTLQPQQQSAPLISVAPSLLSCLPEPRSIDTSTPSPPKDPIPLFQESEQSLPFPAELSPLALQLPLSPTFSSLDEDGLSPTTSLSELVSFFSANDDIGVEFSNTETAAVPTQPLPVSEPPQPSEPVLPVSASKPCKRKKSSRPTTLARLDVDHGDYRSKQPKVEEVEEQLFISFTSKEALKQHTAESSEEPLPGPQLTPDTGPAQEPESSSAAESLEETIVVNEEILLRDLKLMKHRQVIHPVLQEVGLKMTLLDPALSIDLQYLGVCLPIPPPGDVMEPPTQALPTSQGVLASFQSRTGKATDVTQIKGWKEKFTPLEAEPAAAPKPEASAGPSADLPKKNLSAFCSDMLDEYLESEAKLIDERASSFSQPPAEAPAYQLPLSSTSYVRTLDHVLKKPTTGSPTSDIISRFIPPSKRSRFKATTCRKVERKQRGPKQNKIKAASAAPQLTAVAQMQTPGGLPQTTEPQNQPTFKKRRRLKPQTSSHTLGASMPPLNEDMAPLESDSELKTDLVVNQPSDQTVNTLKKESKASVTRSFARLKELQDRVVWEGCLQTRITEERATVALMSLFTQTGFVRENPTAPIRLKQREALRCLNDFCRLGCICSSLSHCSRISHCGRPSCMFGCSCLKQKVVILKNLGSSDSSPAPPHGKVKKKRRRRMMMKMAYVLKEADTVTQPAERVRTLWRKDAENCDTEPVHAPEAAPVLHRAVRRKYNSSCARVRGFVAKMQKQKENSRELVSGRHKAATLNPVQDGEQTAKTVKTPRPPDAGQTPNSKPPSELPHPQPSKRLSILADCTWESDSQRSSVLKKLCEAMALDQLDRPFWIKHFLITPTEETVEESTPNKCIHYRVQISTPFLGKEKTVSYEGRPGIKQASQHRQDHYSGLSPKNDKPPKDSKKATESSTDCMNSMEDRQKEVEPMEDWQKEVEPMEDWQKEVEPMEDWQKAVEPMEDWQKAVEPMEDWQKEAGPMEDWQKEAGPMEDWQKEAGPMEDWQKEAGPMEDCQKEVGPVEECQKEAEAMEDFLKDAKDVDVQVAGKGCKSYTERHELNRSRDKLDSNKKSRVGSLALPFLMGLTPAGFLSANKKQPGRSEDVIQVNGKQYPFAKVQLGRMGALHPANRLAAYLTGRVGSQRQQQASSALEVSCKGQSSPRIRAPTLWIPSASAVMLQTEPAVTQPAVTILPAVSEPKNVVAASSNPSLTLMPKDPEPLLIRVPSPQKVLHVVPPRILNTQGQRMDLKPVRSSSGHQYYQKPDGSLIQLIPFNQLRPVNPSATVQGVSEPKNVVAASSNPSLTLMPKDPEPLLIRVPSPQKVVHVVPPRILNTQGQRMVLKPIRSSSGHQYYQKPDGSLIQLIPFNQLRPVNPSTAVQGACPVKDPVFVNVPYLTPTQIVCSEDNLTPIQGSTHPVVPSLKKNTPLKPPVGQKTDLKVQSVPSATVAEGTAVEHQNASPQTQPTIQPPTEADVPRVSPSLAESSSRKLSPERDLAYDPADLDVVCVEATEVVDLVSSSETEDSVSSSGTEDSVSSCETEDSSDFTQSDGEEQKQLTADKHGAAAAGESTGDGQQEEEKEDKAWHSMLEKLEESSGCGAAQQKMEMTSSSDVDSEEEALGPAMNSARKGSLKQRLMHNMEARMYRAQLQQLFHDLKKEVVPTYDTMPKISILKKAVKLIEELRGSEEDLKRKKKSLVKSRDKYLSILAPSAAHRAHAARQEVKDPSFVSYEEDRLNRMTVANVSHDWTCLVLGYLQTFTPLPRFYFLKYINFVLAVVQSFYYIV</sequence>
<organism evidence="11 12">
    <name type="scientific">Fundulus heteroclitus</name>
    <name type="common">Killifish</name>
    <name type="synonym">Mummichog</name>
    <dbReference type="NCBI Taxonomy" id="8078"/>
    <lineage>
        <taxon>Eukaryota</taxon>
        <taxon>Metazoa</taxon>
        <taxon>Chordata</taxon>
        <taxon>Craniata</taxon>
        <taxon>Vertebrata</taxon>
        <taxon>Euteleostomi</taxon>
        <taxon>Actinopterygii</taxon>
        <taxon>Neopterygii</taxon>
        <taxon>Teleostei</taxon>
        <taxon>Neoteleostei</taxon>
        <taxon>Acanthomorphata</taxon>
        <taxon>Ovalentaria</taxon>
        <taxon>Atherinomorphae</taxon>
        <taxon>Cyprinodontiformes</taxon>
        <taxon>Fundulidae</taxon>
        <taxon>Fundulus</taxon>
    </lineage>
</organism>
<keyword evidence="4" id="KW-0804">Transcription</keyword>
<dbReference type="PANTHER" id="PTHR11267">
    <property type="entry name" value="T-BOX PROTEIN-RELATED"/>
    <property type="match status" value="1"/>
</dbReference>
<feature type="region of interest" description="Disordered" evidence="8">
    <location>
        <begin position="397"/>
        <end position="455"/>
    </location>
</feature>
<evidence type="ECO:0000256" key="1">
    <source>
        <dbReference type="ARBA" id="ARBA00004123"/>
    </source>
</evidence>
<feature type="compositionally biased region" description="Polar residues" evidence="8">
    <location>
        <begin position="533"/>
        <end position="552"/>
    </location>
</feature>
<feature type="compositionally biased region" description="Basic and acidic residues" evidence="8">
    <location>
        <begin position="919"/>
        <end position="932"/>
    </location>
</feature>
<dbReference type="SUPFAM" id="SSF47459">
    <property type="entry name" value="HLH, helix-loop-helix DNA-binding domain"/>
    <property type="match status" value="1"/>
</dbReference>
<reference evidence="11" key="2">
    <citation type="submission" date="2025-09" db="UniProtKB">
        <authorList>
            <consortium name="Ensembl"/>
        </authorList>
    </citation>
    <scope>IDENTIFICATION</scope>
</reference>
<dbReference type="GeneTree" id="ENSGT00940000156269"/>
<keyword evidence="5 6" id="KW-0539">Nucleus</keyword>
<dbReference type="InterPro" id="IPR001699">
    <property type="entry name" value="TF_T-box"/>
</dbReference>
<evidence type="ECO:0000256" key="7">
    <source>
        <dbReference type="SAM" id="Coils"/>
    </source>
</evidence>
<dbReference type="PROSITE" id="PS01264">
    <property type="entry name" value="TBOX_2"/>
    <property type="match status" value="1"/>
</dbReference>
<feature type="domain" description="T-box" evidence="9">
    <location>
        <begin position="104"/>
        <end position="285"/>
    </location>
</feature>
<dbReference type="SMART" id="SM00425">
    <property type="entry name" value="TBOX"/>
    <property type="match status" value="1"/>
</dbReference>
<dbReference type="Pfam" id="PF00010">
    <property type="entry name" value="HLH"/>
    <property type="match status" value="1"/>
</dbReference>
<dbReference type="InterPro" id="IPR018186">
    <property type="entry name" value="TF_T-box_CS"/>
</dbReference>
<feature type="compositionally biased region" description="Polar residues" evidence="8">
    <location>
        <begin position="397"/>
        <end position="445"/>
    </location>
</feature>
<dbReference type="PRINTS" id="PR00937">
    <property type="entry name" value="TBOX"/>
</dbReference>
<dbReference type="GO" id="GO:0001708">
    <property type="term" value="P:cell fate specification"/>
    <property type="evidence" value="ECO:0007669"/>
    <property type="project" value="TreeGrafter"/>
</dbReference>
<dbReference type="InterPro" id="IPR008967">
    <property type="entry name" value="p53-like_TF_DNA-bd_sf"/>
</dbReference>
<evidence type="ECO:0000256" key="8">
    <source>
        <dbReference type="SAM" id="MobiDB-lite"/>
    </source>
</evidence>
<feature type="region of interest" description="Disordered" evidence="8">
    <location>
        <begin position="517"/>
        <end position="622"/>
    </location>
</feature>
<keyword evidence="12" id="KW-1185">Reference proteome</keyword>
<evidence type="ECO:0000256" key="6">
    <source>
        <dbReference type="PROSITE-ProRule" id="PRU00201"/>
    </source>
</evidence>
<feature type="compositionally biased region" description="Basic and acidic residues" evidence="8">
    <location>
        <begin position="1502"/>
        <end position="1512"/>
    </location>
</feature>
<feature type="compositionally biased region" description="Polar residues" evidence="8">
    <location>
        <begin position="1228"/>
        <end position="1243"/>
    </location>
</feature>
<feature type="compositionally biased region" description="Basic and acidic residues" evidence="8">
    <location>
        <begin position="2313"/>
        <end position="2324"/>
    </location>
</feature>
<feature type="region of interest" description="Disordered" evidence="8">
    <location>
        <begin position="1501"/>
        <end position="1559"/>
    </location>
</feature>
<dbReference type="GO" id="GO:0045893">
    <property type="term" value="P:positive regulation of DNA-templated transcription"/>
    <property type="evidence" value="ECO:0007669"/>
    <property type="project" value="InterPro"/>
</dbReference>
<evidence type="ECO:0000259" key="9">
    <source>
        <dbReference type="PROSITE" id="PS50252"/>
    </source>
</evidence>
<dbReference type="Proteomes" id="UP000265000">
    <property type="component" value="Unplaced"/>
</dbReference>